<dbReference type="GO" id="GO:0005759">
    <property type="term" value="C:mitochondrial matrix"/>
    <property type="evidence" value="ECO:0007669"/>
    <property type="project" value="UniProtKB-SubCell"/>
</dbReference>
<protein>
    <recommendedName>
        <fullName evidence="6">Presequence protease, mitochondrial</fullName>
    </recommendedName>
    <alternativeName>
        <fullName evidence="14">Pitrilysin metalloproteinase</fullName>
    </alternativeName>
</protein>
<dbReference type="FunFam" id="3.30.830.10:FF:000009">
    <property type="entry name" value="Presequence protease, mitochondrial"/>
    <property type="match status" value="1"/>
</dbReference>
<dbReference type="AlphaFoldDB" id="A0A9W8AZL7"/>
<dbReference type="FunFam" id="3.30.830.10:FF:000011">
    <property type="entry name" value="Presequence protease, mitochondrial"/>
    <property type="match status" value="1"/>
</dbReference>
<dbReference type="PANTHER" id="PTHR43016:SF13">
    <property type="entry name" value="PRESEQUENCE PROTEASE, MITOCHONDRIAL"/>
    <property type="match status" value="1"/>
</dbReference>
<gene>
    <name evidence="17" type="primary">CYM1</name>
    <name evidence="17" type="ORF">IWQ62_000915</name>
</gene>
<evidence type="ECO:0000256" key="6">
    <source>
        <dbReference type="ARBA" id="ARBA00020167"/>
    </source>
</evidence>
<evidence type="ECO:0000256" key="4">
    <source>
        <dbReference type="ARBA" id="ARBA00007575"/>
    </source>
</evidence>
<evidence type="ECO:0000256" key="12">
    <source>
        <dbReference type="ARBA" id="ARBA00023049"/>
    </source>
</evidence>
<dbReference type="EMBL" id="JANBPY010000110">
    <property type="protein sequence ID" value="KAJ1968976.1"/>
    <property type="molecule type" value="Genomic_DNA"/>
</dbReference>
<keyword evidence="11" id="KW-0809">Transit peptide</keyword>
<accession>A0A9W8AZL7</accession>
<dbReference type="Proteomes" id="UP001150925">
    <property type="component" value="Unassembled WGS sequence"/>
</dbReference>
<comment type="function">
    <text evidence="15">Degrades mitochondrial transit peptides after their cleavage in the intermembrane space or in the matrix, and presequence peptides; clearance of these peptides is required to keep the presequence processing machinery running. Preferentially cleaves the N-terminal side of paired basic amino acid residues. Also degrades other unstructured peptides. May function as an ATP-dependent peptidase as opposed to a metalloendopeptidase.</text>
</comment>
<name>A0A9W8AZL7_9FUNG</name>
<keyword evidence="18" id="KW-1185">Reference proteome</keyword>
<dbReference type="SMART" id="SM01264">
    <property type="entry name" value="M16C_associated"/>
    <property type="match status" value="1"/>
</dbReference>
<dbReference type="Gene3D" id="3.30.830.10">
    <property type="entry name" value="Metalloenzyme, LuxS/M16 peptidase-like"/>
    <property type="match status" value="4"/>
</dbReference>
<keyword evidence="12" id="KW-0482">Metalloprotease</keyword>
<proteinExistence type="inferred from homology"/>
<dbReference type="PANTHER" id="PTHR43016">
    <property type="entry name" value="PRESEQUENCE PROTEASE"/>
    <property type="match status" value="1"/>
</dbReference>
<evidence type="ECO:0000256" key="7">
    <source>
        <dbReference type="ARBA" id="ARBA00022670"/>
    </source>
</evidence>
<evidence type="ECO:0000256" key="2">
    <source>
        <dbReference type="ARBA" id="ARBA00004305"/>
    </source>
</evidence>
<dbReference type="GO" id="GO:0046872">
    <property type="term" value="F:metal ion binding"/>
    <property type="evidence" value="ECO:0007669"/>
    <property type="project" value="UniProtKB-KW"/>
</dbReference>
<dbReference type="PROSITE" id="PS00143">
    <property type="entry name" value="INSULINASE"/>
    <property type="match status" value="1"/>
</dbReference>
<dbReference type="GO" id="GO:0016485">
    <property type="term" value="P:protein processing"/>
    <property type="evidence" value="ECO:0007669"/>
    <property type="project" value="TreeGrafter"/>
</dbReference>
<evidence type="ECO:0000256" key="11">
    <source>
        <dbReference type="ARBA" id="ARBA00022946"/>
    </source>
</evidence>
<evidence type="ECO:0000313" key="18">
    <source>
        <dbReference type="Proteomes" id="UP001150925"/>
    </source>
</evidence>
<reference evidence="17" key="1">
    <citation type="submission" date="2022-07" db="EMBL/GenBank/DDBJ databases">
        <title>Phylogenomic reconstructions and comparative analyses of Kickxellomycotina fungi.</title>
        <authorList>
            <person name="Reynolds N.K."/>
            <person name="Stajich J.E."/>
            <person name="Barry K."/>
            <person name="Grigoriev I.V."/>
            <person name="Crous P."/>
            <person name="Smith M.E."/>
        </authorList>
    </citation>
    <scope>NUCLEOTIDE SEQUENCE</scope>
    <source>
        <strain evidence="17">RSA 1196</strain>
    </source>
</reference>
<dbReference type="SUPFAM" id="SSF63411">
    <property type="entry name" value="LuxS/MPP-like metallohydrolase"/>
    <property type="match status" value="4"/>
</dbReference>
<evidence type="ECO:0000256" key="1">
    <source>
        <dbReference type="ARBA" id="ARBA00001947"/>
    </source>
</evidence>
<dbReference type="InterPro" id="IPR001431">
    <property type="entry name" value="Pept_M16_Zn_BS"/>
</dbReference>
<dbReference type="InterPro" id="IPR007863">
    <property type="entry name" value="Peptidase_M16_C"/>
</dbReference>
<keyword evidence="10" id="KW-0862">Zinc</keyword>
<evidence type="ECO:0000256" key="10">
    <source>
        <dbReference type="ARBA" id="ARBA00022833"/>
    </source>
</evidence>
<evidence type="ECO:0000259" key="16">
    <source>
        <dbReference type="SMART" id="SM01264"/>
    </source>
</evidence>
<comment type="similarity">
    <text evidence="4">Belongs to the peptidase M16 family. PreP subfamily.</text>
</comment>
<keyword evidence="7 17" id="KW-0645">Protease</keyword>
<comment type="cofactor">
    <cofactor evidence="1">
        <name>Zn(2+)</name>
        <dbReference type="ChEBI" id="CHEBI:29105"/>
    </cofactor>
</comment>
<evidence type="ECO:0000313" key="17">
    <source>
        <dbReference type="EMBL" id="KAJ1968976.1"/>
    </source>
</evidence>
<dbReference type="InterPro" id="IPR055130">
    <property type="entry name" value="PreP_C"/>
</dbReference>
<evidence type="ECO:0000256" key="13">
    <source>
        <dbReference type="ARBA" id="ARBA00023128"/>
    </source>
</evidence>
<comment type="subunit">
    <text evidence="5">Monomer and homodimer; homodimerization is induced by binding of the substrate.</text>
</comment>
<dbReference type="GO" id="GO:0005758">
    <property type="term" value="C:mitochondrial intermembrane space"/>
    <property type="evidence" value="ECO:0007669"/>
    <property type="project" value="UniProtKB-SubCell"/>
</dbReference>
<dbReference type="Pfam" id="PF00675">
    <property type="entry name" value="Peptidase_M16"/>
    <property type="match status" value="1"/>
</dbReference>
<evidence type="ECO:0000256" key="9">
    <source>
        <dbReference type="ARBA" id="ARBA00022801"/>
    </source>
</evidence>
<keyword evidence="8" id="KW-0479">Metal-binding</keyword>
<dbReference type="InterPro" id="IPR011249">
    <property type="entry name" value="Metalloenz_LuxS/M16"/>
</dbReference>
<evidence type="ECO:0000256" key="3">
    <source>
        <dbReference type="ARBA" id="ARBA00004569"/>
    </source>
</evidence>
<organism evidence="17 18">
    <name type="scientific">Dispira parvispora</name>
    <dbReference type="NCBI Taxonomy" id="1520584"/>
    <lineage>
        <taxon>Eukaryota</taxon>
        <taxon>Fungi</taxon>
        <taxon>Fungi incertae sedis</taxon>
        <taxon>Zoopagomycota</taxon>
        <taxon>Kickxellomycotina</taxon>
        <taxon>Dimargaritomycetes</taxon>
        <taxon>Dimargaritales</taxon>
        <taxon>Dimargaritaceae</taxon>
        <taxon>Dispira</taxon>
    </lineage>
</organism>
<dbReference type="GO" id="GO:0004222">
    <property type="term" value="F:metalloendopeptidase activity"/>
    <property type="evidence" value="ECO:0007669"/>
    <property type="project" value="InterPro"/>
</dbReference>
<dbReference type="InterPro" id="IPR011765">
    <property type="entry name" value="Pept_M16_N"/>
</dbReference>
<dbReference type="Pfam" id="PF08367">
    <property type="entry name" value="M16C_assoc"/>
    <property type="match status" value="1"/>
</dbReference>
<dbReference type="FunFam" id="3.30.830.10:FF:000013">
    <property type="entry name" value="Mitochondrial presequence protease"/>
    <property type="match status" value="1"/>
</dbReference>
<keyword evidence="9" id="KW-0378">Hydrolase</keyword>
<keyword evidence="13" id="KW-0496">Mitochondrion</keyword>
<evidence type="ECO:0000256" key="14">
    <source>
        <dbReference type="ARBA" id="ARBA00034552"/>
    </source>
</evidence>
<feature type="domain" description="Peptidase M16C associated" evidence="16">
    <location>
        <begin position="513"/>
        <end position="760"/>
    </location>
</feature>
<dbReference type="Pfam" id="PF05193">
    <property type="entry name" value="Peptidase_M16_C"/>
    <property type="match status" value="1"/>
</dbReference>
<evidence type="ECO:0000256" key="5">
    <source>
        <dbReference type="ARBA" id="ARBA00011853"/>
    </source>
</evidence>
<evidence type="ECO:0000256" key="8">
    <source>
        <dbReference type="ARBA" id="ARBA00022723"/>
    </source>
</evidence>
<dbReference type="OrthoDB" id="10250783at2759"/>
<comment type="subcellular location">
    <subcellularLocation>
        <location evidence="3">Mitochondrion intermembrane space</location>
    </subcellularLocation>
    <subcellularLocation>
        <location evidence="2">Mitochondrion matrix</location>
    </subcellularLocation>
</comment>
<sequence length="1019" mass="114718">MFPRLRNARYPILRLARPLLMPSRGPPRCGNRRTLATTTTSEVDFNLLRNEFAPGNVIHGFQVQEIRQVSEISLMAVRLEHQATGAQYLHVTRDDPNNVFSVGFNTTPKDSTGVSHILEHTALCGSAQYPVRDPFFKMLNRSMSTFMNAWTAHDYTQYPFSTQNAVDYGNLQNVYLDAAFHPLLHPLDFAQEGWRIEREDTHDSSSPWTFKGVVYNEMKGAFSDATSLFATRAQQALYPGTSYQYVSGGDPAYITDLTHERLVDFHRRHYHPSNARFFSYGNFPLAPQLQRIDRVISPLGRIETDHTWGTPSLTRKLHRVTEYGPLDHSCPEDKQSKISLSFLANDARDVDQSFSMGFLSRLLLSGASTPMHQALIDSNLGADYSPNTGYNPFCTTTSFSVGLQGVKTADHGVIQDKIHRVFEQVARDGFPDKNIQALIHLLEMGYKHKTSDFGLQLMQSVSGGWFQGHNPIDLMEVNHRIAQLKKRLAEGRHFESLVERYFLNNPQSLVFTMEPDSQFYQKQSEAEAQRLQTKVDQLTPQMATQYFVRGKELLEAQEKPQDLSCLPTLSLADIPPRSRTVSLDHRSVASCPTQWNVTATNGLSYLRAINTFPGLPKDLRPYLPLFCGALTSCGTTRHAMAELDQEIRLYTGGVNFSPQMSLSLQDPMRFTEGIVMSSHCLDADVPHMYRILQEVLQETDFYQTERLRTLITGSASSLWNSVADSGHQVARNLAAAHLLPSAQLTELYDGLKQLIFLNELATQQDLTPVADKLKRIAAYVLGKSTLRVALTTDSAAVPMNQEQLSHFLETFPAAVTEAETNDAIISDFTPNYVQKYYPMPFASNYSSKCIRTVPFAHPDGPALQVLAKLMTTHFLHREIRERNGAYGGGAQFASQSGLFSFYSYRDPNPVRSVETFAKAAEWAVQFEFTDAQMIEAKLSLFSSIDAPLSVFEEGMALFTSGITDAMRQERREAYLKVNQGDVRRVAQQYLNPLQPSTAVILGEHREEPLPENWVTETLF</sequence>
<evidence type="ECO:0000256" key="15">
    <source>
        <dbReference type="ARBA" id="ARBA00045897"/>
    </source>
</evidence>
<dbReference type="Pfam" id="PF22516">
    <property type="entry name" value="PreP_C"/>
    <property type="match status" value="1"/>
</dbReference>
<comment type="caution">
    <text evidence="17">The sequence shown here is derived from an EMBL/GenBank/DDBJ whole genome shotgun (WGS) entry which is preliminary data.</text>
</comment>
<dbReference type="InterPro" id="IPR013578">
    <property type="entry name" value="Peptidase_M16C_assoc"/>
</dbReference>